<keyword evidence="3" id="KW-1185">Reference proteome</keyword>
<evidence type="ECO:0000256" key="1">
    <source>
        <dbReference type="SAM" id="Phobius"/>
    </source>
</evidence>
<dbReference type="Proteomes" id="UP000432715">
    <property type="component" value="Unassembled WGS sequence"/>
</dbReference>
<dbReference type="Pfam" id="PF06961">
    <property type="entry name" value="DUF1294"/>
    <property type="match status" value="1"/>
</dbReference>
<sequence>MVERGRSMGIYHVLANSIGFFAVFYFIVVWLINIGAFILMVVDKKNAKKGEQRVPERVLLSLAFFSGAAGILLAMVMLHHKTSKKKFYIGIPLLFLLNNVINIFIIYFLNK</sequence>
<accession>A0A6I0FD85</accession>
<dbReference type="OrthoDB" id="1698854at2"/>
<organism evidence="2 3">
    <name type="scientific">Alkaliphilus pronyensis</name>
    <dbReference type="NCBI Taxonomy" id="1482732"/>
    <lineage>
        <taxon>Bacteria</taxon>
        <taxon>Bacillati</taxon>
        <taxon>Bacillota</taxon>
        <taxon>Clostridia</taxon>
        <taxon>Peptostreptococcales</taxon>
        <taxon>Natronincolaceae</taxon>
        <taxon>Alkaliphilus</taxon>
    </lineage>
</organism>
<keyword evidence="1" id="KW-1133">Transmembrane helix</keyword>
<protein>
    <submittedName>
        <fullName evidence="2">DUF1294 domain-containing protein</fullName>
    </submittedName>
</protein>
<reference evidence="2 3" key="1">
    <citation type="submission" date="2019-10" db="EMBL/GenBank/DDBJ databases">
        <title>Alkaliphilus serpentinus sp. nov. and Alkaliphilus pronyensis sp. nov., two novel anaerobic alkaliphilic species isolated from the serpentinized-hosted hydrothermal field of the Prony Bay (New Caledonia).</title>
        <authorList>
            <person name="Postec A."/>
        </authorList>
    </citation>
    <scope>NUCLEOTIDE SEQUENCE [LARGE SCALE GENOMIC DNA]</scope>
    <source>
        <strain evidence="2 3">LacV</strain>
    </source>
</reference>
<proteinExistence type="predicted"/>
<feature type="transmembrane region" description="Helical" evidence="1">
    <location>
        <begin position="87"/>
        <end position="109"/>
    </location>
</feature>
<name>A0A6I0FD85_9FIRM</name>
<feature type="transmembrane region" description="Helical" evidence="1">
    <location>
        <begin position="54"/>
        <end position="75"/>
    </location>
</feature>
<feature type="transmembrane region" description="Helical" evidence="1">
    <location>
        <begin position="20"/>
        <end position="42"/>
    </location>
</feature>
<dbReference type="AlphaFoldDB" id="A0A6I0FD85"/>
<evidence type="ECO:0000313" key="2">
    <source>
        <dbReference type="EMBL" id="KAB3535730.1"/>
    </source>
</evidence>
<dbReference type="EMBL" id="WBZC01000015">
    <property type="protein sequence ID" value="KAB3535730.1"/>
    <property type="molecule type" value="Genomic_DNA"/>
</dbReference>
<evidence type="ECO:0000313" key="3">
    <source>
        <dbReference type="Proteomes" id="UP000432715"/>
    </source>
</evidence>
<keyword evidence="1" id="KW-0472">Membrane</keyword>
<keyword evidence="1" id="KW-0812">Transmembrane</keyword>
<comment type="caution">
    <text evidence="2">The sequence shown here is derived from an EMBL/GenBank/DDBJ whole genome shotgun (WGS) entry which is preliminary data.</text>
</comment>
<dbReference type="InterPro" id="IPR010718">
    <property type="entry name" value="DUF1294"/>
</dbReference>
<gene>
    <name evidence="2" type="ORF">F8154_05365</name>
</gene>